<evidence type="ECO:0000313" key="1">
    <source>
        <dbReference type="EMBL" id="SHK53598.1"/>
    </source>
</evidence>
<keyword evidence="2" id="KW-1185">Reference proteome</keyword>
<dbReference type="Pfam" id="PF02831">
    <property type="entry name" value="gpW"/>
    <property type="match status" value="1"/>
</dbReference>
<dbReference type="AlphaFoldDB" id="A0A1M6TA34"/>
<dbReference type="InterPro" id="IPR036626">
    <property type="entry name" value="GpW_sf"/>
</dbReference>
<dbReference type="OrthoDB" id="6172205at2"/>
<reference evidence="2" key="1">
    <citation type="submission" date="2016-11" db="EMBL/GenBank/DDBJ databases">
        <authorList>
            <person name="Varghese N."/>
            <person name="Submissions S."/>
        </authorList>
    </citation>
    <scope>NUCLEOTIDE SEQUENCE [LARGE SCALE GENOMIC DNA]</scope>
    <source>
        <strain evidence="2">ALO Sharm</strain>
    </source>
</reference>
<proteinExistence type="predicted"/>
<sequence length="74" mass="8433">MAYTEDDLAEVRRGILDLATGKRVARITYNGRTVEYSGSGDLDKLREVERQIIAYLATNKRRTRTRSVRTSKGL</sequence>
<accession>A0A1M6TA34</accession>
<dbReference type="GO" id="GO:0019058">
    <property type="term" value="P:viral life cycle"/>
    <property type="evidence" value="ECO:0007669"/>
    <property type="project" value="InterPro"/>
</dbReference>
<protein>
    <submittedName>
        <fullName evidence="1">GpW protein</fullName>
    </submittedName>
</protein>
<dbReference type="SUPFAM" id="SSF64210">
    <property type="entry name" value="Head-to-tail joining protein W, gpW"/>
    <property type="match status" value="1"/>
</dbReference>
<dbReference type="RefSeq" id="WP_064699321.1">
    <property type="nucleotide sequence ID" value="NZ_BDEO01000006.1"/>
</dbReference>
<dbReference type="EMBL" id="FRAL01000003">
    <property type="protein sequence ID" value="SHK53598.1"/>
    <property type="molecule type" value="Genomic_DNA"/>
</dbReference>
<organism evidence="1 2">
    <name type="scientific">Halomonas caseinilytica</name>
    <dbReference type="NCBI Taxonomy" id="438744"/>
    <lineage>
        <taxon>Bacteria</taxon>
        <taxon>Pseudomonadati</taxon>
        <taxon>Pseudomonadota</taxon>
        <taxon>Gammaproteobacteria</taxon>
        <taxon>Oceanospirillales</taxon>
        <taxon>Halomonadaceae</taxon>
        <taxon>Halomonas</taxon>
    </lineage>
</organism>
<dbReference type="Proteomes" id="UP000184248">
    <property type="component" value="Unassembled WGS sequence"/>
</dbReference>
<evidence type="ECO:0000313" key="2">
    <source>
        <dbReference type="Proteomes" id="UP000184248"/>
    </source>
</evidence>
<name>A0A1M6TA34_9GAMM</name>
<dbReference type="InterPro" id="IPR004174">
    <property type="entry name" value="GpW"/>
</dbReference>
<gene>
    <name evidence="1" type="ORF">SAMN05192556_103260</name>
</gene>
<dbReference type="Gene3D" id="3.30.1580.10">
    <property type="entry name" value="Head-to-tail joining protein W"/>
    <property type="match status" value="1"/>
</dbReference>